<dbReference type="GO" id="GO:0005739">
    <property type="term" value="C:mitochondrion"/>
    <property type="evidence" value="ECO:0007669"/>
    <property type="project" value="UniProtKB-SubCell"/>
</dbReference>
<protein>
    <submittedName>
        <fullName evidence="6">CI-B8 domain-containing protein</fullName>
    </submittedName>
</protein>
<accession>A0AAN6MT35</accession>
<evidence type="ECO:0000313" key="6">
    <source>
        <dbReference type="EMBL" id="KAK3905893.1"/>
    </source>
</evidence>
<dbReference type="Proteomes" id="UP001303889">
    <property type="component" value="Unassembled WGS sequence"/>
</dbReference>
<name>A0AAN6MT35_9PEZI</name>
<proteinExistence type="predicted"/>
<comment type="caution">
    <text evidence="6">The sequence shown here is derived from an EMBL/GenBank/DDBJ whole genome shotgun (WGS) entry which is preliminary data.</text>
</comment>
<gene>
    <name evidence="6" type="ORF">C8A05DRAFT_41228</name>
</gene>
<dbReference type="SUPFAM" id="SSF52833">
    <property type="entry name" value="Thioredoxin-like"/>
    <property type="match status" value="1"/>
</dbReference>
<dbReference type="EMBL" id="MU855342">
    <property type="protein sequence ID" value="KAK3905893.1"/>
    <property type="molecule type" value="Genomic_DNA"/>
</dbReference>
<dbReference type="InterPro" id="IPR036249">
    <property type="entry name" value="Thioredoxin-like_sf"/>
</dbReference>
<dbReference type="GO" id="GO:0003735">
    <property type="term" value="F:structural constituent of ribosome"/>
    <property type="evidence" value="ECO:0007669"/>
    <property type="project" value="InterPro"/>
</dbReference>
<reference evidence="6" key="1">
    <citation type="journal article" date="2023" name="Mol. Phylogenet. Evol.">
        <title>Genome-scale phylogeny and comparative genomics of the fungal order Sordariales.</title>
        <authorList>
            <person name="Hensen N."/>
            <person name="Bonometti L."/>
            <person name="Westerberg I."/>
            <person name="Brannstrom I.O."/>
            <person name="Guillou S."/>
            <person name="Cros-Aarteil S."/>
            <person name="Calhoun S."/>
            <person name="Haridas S."/>
            <person name="Kuo A."/>
            <person name="Mondo S."/>
            <person name="Pangilinan J."/>
            <person name="Riley R."/>
            <person name="LaButti K."/>
            <person name="Andreopoulos B."/>
            <person name="Lipzen A."/>
            <person name="Chen C."/>
            <person name="Yan M."/>
            <person name="Daum C."/>
            <person name="Ng V."/>
            <person name="Clum A."/>
            <person name="Steindorff A."/>
            <person name="Ohm R.A."/>
            <person name="Martin F."/>
            <person name="Silar P."/>
            <person name="Natvig D.O."/>
            <person name="Lalanne C."/>
            <person name="Gautier V."/>
            <person name="Ament-Velasquez S.L."/>
            <person name="Kruys A."/>
            <person name="Hutchinson M.I."/>
            <person name="Powell A.J."/>
            <person name="Barry K."/>
            <person name="Miller A.N."/>
            <person name="Grigoriev I.V."/>
            <person name="Debuchy R."/>
            <person name="Gladieux P."/>
            <person name="Hiltunen Thoren M."/>
            <person name="Johannesson H."/>
        </authorList>
    </citation>
    <scope>NUCLEOTIDE SEQUENCE</scope>
    <source>
        <strain evidence="6">CBS 103.79</strain>
    </source>
</reference>
<dbReference type="Pfam" id="PF05047">
    <property type="entry name" value="L51_S25_CI-B8"/>
    <property type="match status" value="1"/>
</dbReference>
<dbReference type="InterPro" id="IPR040049">
    <property type="entry name" value="Ribosomal_mS25/mL61"/>
</dbReference>
<dbReference type="PANTHER" id="PTHR13274:SF2">
    <property type="entry name" value="SMALL RIBOSOMAL SUBUNIT PROTEIN MS25"/>
    <property type="match status" value="1"/>
</dbReference>
<evidence type="ECO:0000256" key="3">
    <source>
        <dbReference type="ARBA" id="ARBA00023128"/>
    </source>
</evidence>
<dbReference type="GO" id="GO:0005840">
    <property type="term" value="C:ribosome"/>
    <property type="evidence" value="ECO:0007669"/>
    <property type="project" value="UniProtKB-KW"/>
</dbReference>
<evidence type="ECO:0000256" key="2">
    <source>
        <dbReference type="ARBA" id="ARBA00022980"/>
    </source>
</evidence>
<dbReference type="AlphaFoldDB" id="A0AAN6MT35"/>
<reference evidence="6" key="2">
    <citation type="submission" date="2023-05" db="EMBL/GenBank/DDBJ databases">
        <authorList>
            <consortium name="Lawrence Berkeley National Laboratory"/>
            <person name="Steindorff A."/>
            <person name="Hensen N."/>
            <person name="Bonometti L."/>
            <person name="Westerberg I."/>
            <person name="Brannstrom I.O."/>
            <person name="Guillou S."/>
            <person name="Cros-Aarteil S."/>
            <person name="Calhoun S."/>
            <person name="Haridas S."/>
            <person name="Kuo A."/>
            <person name="Mondo S."/>
            <person name="Pangilinan J."/>
            <person name="Riley R."/>
            <person name="Labutti K."/>
            <person name="Andreopoulos B."/>
            <person name="Lipzen A."/>
            <person name="Chen C."/>
            <person name="Yanf M."/>
            <person name="Daum C."/>
            <person name="Ng V."/>
            <person name="Clum A."/>
            <person name="Ohm R."/>
            <person name="Martin F."/>
            <person name="Silar P."/>
            <person name="Natvig D."/>
            <person name="Lalanne C."/>
            <person name="Gautier V."/>
            <person name="Ament-Velasquez S.L."/>
            <person name="Kruys A."/>
            <person name="Hutchinson M.I."/>
            <person name="Powell A.J."/>
            <person name="Barry K."/>
            <person name="Miller A.N."/>
            <person name="Grigoriev I.V."/>
            <person name="Debuchy R."/>
            <person name="Gladieux P."/>
            <person name="Thoren M.H."/>
            <person name="Johannesson H."/>
        </authorList>
    </citation>
    <scope>NUCLEOTIDE SEQUENCE</scope>
    <source>
        <strain evidence="6">CBS 103.79</strain>
    </source>
</reference>
<keyword evidence="2" id="KW-0689">Ribosomal protein</keyword>
<dbReference type="PANTHER" id="PTHR13274">
    <property type="entry name" value="MITOCHONDRIAL RIBOSOMAL PROTEIN S25"/>
    <property type="match status" value="1"/>
</dbReference>
<sequence>MTGPLSRTNKLAGLVRLRSGPGAAILPHDVTRIHLEFNHKYNGGHMGPRKFWREALPGLKFWNPAVPMVVNRSNEKDAPATLTLYFREAGVKLPDLMQTGSATDGTSKAPAPVPGERAVQIHMKNRRSEAILKEFMDKSGAVPVKPTPQDELELRELADREAIGEIDRAVSLKQNEERRKEEEFLRRTRAALADSQANM</sequence>
<dbReference type="GO" id="GO:1990904">
    <property type="term" value="C:ribonucleoprotein complex"/>
    <property type="evidence" value="ECO:0007669"/>
    <property type="project" value="UniProtKB-KW"/>
</dbReference>
<comment type="subcellular location">
    <subcellularLocation>
        <location evidence="1">Mitochondrion</location>
    </subcellularLocation>
</comment>
<evidence type="ECO:0000313" key="7">
    <source>
        <dbReference type="Proteomes" id="UP001303889"/>
    </source>
</evidence>
<evidence type="ECO:0000256" key="1">
    <source>
        <dbReference type="ARBA" id="ARBA00004173"/>
    </source>
</evidence>
<evidence type="ECO:0000259" key="5">
    <source>
        <dbReference type="SMART" id="SM00916"/>
    </source>
</evidence>
<keyword evidence="4" id="KW-0687">Ribonucleoprotein</keyword>
<dbReference type="InterPro" id="IPR007741">
    <property type="entry name" value="Ribosomal_mL43/mS25/NADH_DH"/>
</dbReference>
<dbReference type="SMART" id="SM00916">
    <property type="entry name" value="L51_S25_CI-B8"/>
    <property type="match status" value="1"/>
</dbReference>
<evidence type="ECO:0000256" key="4">
    <source>
        <dbReference type="ARBA" id="ARBA00023274"/>
    </source>
</evidence>
<organism evidence="6 7">
    <name type="scientific">Staphylotrichum tortipilum</name>
    <dbReference type="NCBI Taxonomy" id="2831512"/>
    <lineage>
        <taxon>Eukaryota</taxon>
        <taxon>Fungi</taxon>
        <taxon>Dikarya</taxon>
        <taxon>Ascomycota</taxon>
        <taxon>Pezizomycotina</taxon>
        <taxon>Sordariomycetes</taxon>
        <taxon>Sordariomycetidae</taxon>
        <taxon>Sordariales</taxon>
        <taxon>Chaetomiaceae</taxon>
        <taxon>Staphylotrichum</taxon>
    </lineage>
</organism>
<keyword evidence="3" id="KW-0496">Mitochondrion</keyword>
<keyword evidence="7" id="KW-1185">Reference proteome</keyword>
<feature type="domain" description="Ribosomal protein/NADH dehydrogenase" evidence="5">
    <location>
        <begin position="40"/>
        <end position="142"/>
    </location>
</feature>